<organism evidence="2 3">
    <name type="scientific">Candidatus Woesebacteria bacterium RIFCSPHIGHO2_12_FULL_41_24</name>
    <dbReference type="NCBI Taxonomy" id="1802510"/>
    <lineage>
        <taxon>Bacteria</taxon>
        <taxon>Candidatus Woeseibacteriota</taxon>
    </lineage>
</organism>
<proteinExistence type="predicted"/>
<feature type="transmembrane region" description="Helical" evidence="1">
    <location>
        <begin position="20"/>
        <end position="39"/>
    </location>
</feature>
<dbReference type="Proteomes" id="UP000178603">
    <property type="component" value="Unassembled WGS sequence"/>
</dbReference>
<name>A0A1F8AW55_9BACT</name>
<evidence type="ECO:0000313" key="2">
    <source>
        <dbReference type="EMBL" id="OGM55478.1"/>
    </source>
</evidence>
<dbReference type="EMBL" id="MGGW01000002">
    <property type="protein sequence ID" value="OGM55478.1"/>
    <property type="molecule type" value="Genomic_DNA"/>
</dbReference>
<evidence type="ECO:0000256" key="1">
    <source>
        <dbReference type="SAM" id="Phobius"/>
    </source>
</evidence>
<gene>
    <name evidence="2" type="ORF">A3E44_00985</name>
</gene>
<dbReference type="AlphaFoldDB" id="A0A1F8AW55"/>
<protein>
    <submittedName>
        <fullName evidence="2">Uncharacterized protein</fullName>
    </submittedName>
</protein>
<comment type="caution">
    <text evidence="2">The sequence shown here is derived from an EMBL/GenBank/DDBJ whole genome shotgun (WGS) entry which is preliminary data.</text>
</comment>
<accession>A0A1F8AW55</accession>
<reference evidence="2 3" key="1">
    <citation type="journal article" date="2016" name="Nat. Commun.">
        <title>Thousands of microbial genomes shed light on interconnected biogeochemical processes in an aquifer system.</title>
        <authorList>
            <person name="Anantharaman K."/>
            <person name="Brown C.T."/>
            <person name="Hug L.A."/>
            <person name="Sharon I."/>
            <person name="Castelle C.J."/>
            <person name="Probst A.J."/>
            <person name="Thomas B.C."/>
            <person name="Singh A."/>
            <person name="Wilkins M.J."/>
            <person name="Karaoz U."/>
            <person name="Brodie E.L."/>
            <person name="Williams K.H."/>
            <person name="Hubbard S.S."/>
            <person name="Banfield J.F."/>
        </authorList>
    </citation>
    <scope>NUCLEOTIDE SEQUENCE [LARGE SCALE GENOMIC DNA]</scope>
</reference>
<keyword evidence="1" id="KW-0472">Membrane</keyword>
<evidence type="ECO:0000313" key="3">
    <source>
        <dbReference type="Proteomes" id="UP000178603"/>
    </source>
</evidence>
<keyword evidence="1" id="KW-0812">Transmembrane</keyword>
<keyword evidence="1" id="KW-1133">Transmembrane helix</keyword>
<sequence>MEMDIANMAPKSVKSIKINYWIFLVILLVVAVISEAWYIRTLQTKPSSGKQKDKSIYRR</sequence>